<feature type="transmembrane region" description="Helical" evidence="8">
    <location>
        <begin position="150"/>
        <end position="171"/>
    </location>
</feature>
<evidence type="ECO:0008006" key="11">
    <source>
        <dbReference type="Google" id="ProtNLM"/>
    </source>
</evidence>
<feature type="compositionally biased region" description="Acidic residues" evidence="7">
    <location>
        <begin position="107"/>
        <end position="128"/>
    </location>
</feature>
<sequence length="677" mass="73387">MTKLRMNVTTSPATLGGVDEEEGGGVGGGIEMGGGTYRAWSVEDEMAGEMESRRRSNFTISTTNTNTNISSYNTNTTSAVVVVPPPHPHPSSPSDVNSTTKEKKEEEEKEVAEEEEEEEEEEEDDDDPLLIGLEDVPPWHQCLLLGFQHFLVFIGGTIASPLALAGFFCLTETDPGRGAIIATLIFVSGIITIVQTTLGVRLPIVQGCNYAYIAPTITVLTTSFPTCDTLNLANMTAGERTEEWQVRMREIQGAIAVSAVFQVVVGFTGLVGLLMVWVTPLTIVPTITMLGLSLFSLSTVQAASYWPISILHLILLVLVSQYLKNVGMPLLSYNSDKGIHISWYPLFTYFPLLVVTLFTWILCIVLTAADLLPEGNAARTDISSGLIANSPWFIIPYPGQWGMPTVSLGSAMGMIASVIASIIESIGDYDACAKQCGVGSPPYHAVTRGIGVEGLGCVLAGIFGTSSGTASYTSNIALISITKVGCRRMVLWSGGIMLVVGLLAKLCAVFATIPEPVLGANLMFMFSLITGIGLSTIRIINLNSSRNQFVLGFSIFMGLAVPNWLTRHPLAIQTGFTIMDQGLMGLLQTNMFVSGFLGFLLDNTLPGTLEERGLTHWNYFLQAHQPKSVSSTTKESPEDICYNIPFGMDAIKRWSWTKWVPFLPTYQGLRRTRKVSV</sequence>
<comment type="caution">
    <text evidence="9">The sequence shown here is derived from an EMBL/GenBank/DDBJ whole genome shotgun (WGS) entry which is preliminary data.</text>
</comment>
<feature type="transmembrane region" description="Helical" evidence="8">
    <location>
        <begin position="489"/>
        <end position="511"/>
    </location>
</feature>
<dbReference type="PROSITE" id="PS01116">
    <property type="entry name" value="XANTH_URACIL_PERMASE"/>
    <property type="match status" value="1"/>
</dbReference>
<dbReference type="InterPro" id="IPR006042">
    <property type="entry name" value="Xan_ur_permease"/>
</dbReference>
<evidence type="ECO:0000313" key="10">
    <source>
        <dbReference type="Proteomes" id="UP001286313"/>
    </source>
</evidence>
<organism evidence="9 10">
    <name type="scientific">Petrolisthes cinctipes</name>
    <name type="common">Flat porcelain crab</name>
    <dbReference type="NCBI Taxonomy" id="88211"/>
    <lineage>
        <taxon>Eukaryota</taxon>
        <taxon>Metazoa</taxon>
        <taxon>Ecdysozoa</taxon>
        <taxon>Arthropoda</taxon>
        <taxon>Crustacea</taxon>
        <taxon>Multicrustacea</taxon>
        <taxon>Malacostraca</taxon>
        <taxon>Eumalacostraca</taxon>
        <taxon>Eucarida</taxon>
        <taxon>Decapoda</taxon>
        <taxon>Pleocyemata</taxon>
        <taxon>Anomura</taxon>
        <taxon>Galatheoidea</taxon>
        <taxon>Porcellanidae</taxon>
        <taxon>Petrolisthes</taxon>
    </lineage>
</organism>
<dbReference type="NCBIfam" id="NF037981">
    <property type="entry name" value="NCS2_1"/>
    <property type="match status" value="1"/>
</dbReference>
<keyword evidence="3" id="KW-0813">Transport</keyword>
<gene>
    <name evidence="9" type="ORF">Pcinc_015268</name>
</gene>
<feature type="transmembrane region" description="Helical" evidence="8">
    <location>
        <begin position="254"/>
        <end position="277"/>
    </location>
</feature>
<keyword evidence="10" id="KW-1185">Reference proteome</keyword>
<feature type="region of interest" description="Disordered" evidence="7">
    <location>
        <begin position="49"/>
        <end position="131"/>
    </location>
</feature>
<keyword evidence="5 8" id="KW-1133">Transmembrane helix</keyword>
<reference evidence="9" key="1">
    <citation type="submission" date="2023-10" db="EMBL/GenBank/DDBJ databases">
        <title>Genome assemblies of two species of porcelain crab, Petrolisthes cinctipes and Petrolisthes manimaculis (Anomura: Porcellanidae).</title>
        <authorList>
            <person name="Angst P."/>
        </authorList>
    </citation>
    <scope>NUCLEOTIDE SEQUENCE</scope>
    <source>
        <strain evidence="9">PB745_01</strain>
        <tissue evidence="9">Gill</tissue>
    </source>
</reference>
<feature type="transmembrane region" description="Helical" evidence="8">
    <location>
        <begin position="343"/>
        <end position="369"/>
    </location>
</feature>
<comment type="subcellular location">
    <subcellularLocation>
        <location evidence="1">Membrane</location>
        <topology evidence="1">Multi-pass membrane protein</topology>
    </subcellularLocation>
</comment>
<dbReference type="EMBL" id="JAWQEG010001343">
    <property type="protein sequence ID" value="KAK3880229.1"/>
    <property type="molecule type" value="Genomic_DNA"/>
</dbReference>
<evidence type="ECO:0000256" key="8">
    <source>
        <dbReference type="SAM" id="Phobius"/>
    </source>
</evidence>
<dbReference type="InterPro" id="IPR006043">
    <property type="entry name" value="NCS2"/>
</dbReference>
<evidence type="ECO:0000256" key="2">
    <source>
        <dbReference type="ARBA" id="ARBA00008821"/>
    </source>
</evidence>
<dbReference type="GO" id="GO:0005886">
    <property type="term" value="C:plasma membrane"/>
    <property type="evidence" value="ECO:0007669"/>
    <property type="project" value="UniProtKB-ARBA"/>
</dbReference>
<feature type="transmembrane region" description="Helical" evidence="8">
    <location>
        <begin position="305"/>
        <end position="323"/>
    </location>
</feature>
<proteinExistence type="inferred from homology"/>
<protein>
    <recommendedName>
        <fullName evidence="11">Solute carrier family 23 member 1</fullName>
    </recommendedName>
</protein>
<dbReference type="GO" id="GO:0022857">
    <property type="term" value="F:transmembrane transporter activity"/>
    <property type="evidence" value="ECO:0007669"/>
    <property type="project" value="InterPro"/>
</dbReference>
<feature type="transmembrane region" description="Helical" evidence="8">
    <location>
        <begin position="178"/>
        <end position="198"/>
    </location>
</feature>
<accession>A0AAE1FTE3</accession>
<evidence type="ECO:0000256" key="6">
    <source>
        <dbReference type="ARBA" id="ARBA00023136"/>
    </source>
</evidence>
<evidence type="ECO:0000313" key="9">
    <source>
        <dbReference type="EMBL" id="KAK3880229.1"/>
    </source>
</evidence>
<feature type="transmembrane region" description="Helical" evidence="8">
    <location>
        <begin position="549"/>
        <end position="565"/>
    </location>
</feature>
<name>A0AAE1FTE3_PETCI</name>
<dbReference type="AlphaFoldDB" id="A0AAE1FTE3"/>
<evidence type="ECO:0000256" key="3">
    <source>
        <dbReference type="ARBA" id="ARBA00022448"/>
    </source>
</evidence>
<evidence type="ECO:0000256" key="5">
    <source>
        <dbReference type="ARBA" id="ARBA00022989"/>
    </source>
</evidence>
<evidence type="ECO:0000256" key="7">
    <source>
        <dbReference type="SAM" id="MobiDB-lite"/>
    </source>
</evidence>
<evidence type="ECO:0000256" key="4">
    <source>
        <dbReference type="ARBA" id="ARBA00022692"/>
    </source>
</evidence>
<keyword evidence="4 8" id="KW-0812">Transmembrane</keyword>
<feature type="compositionally biased region" description="Low complexity" evidence="7">
    <location>
        <begin position="57"/>
        <end position="82"/>
    </location>
</feature>
<dbReference type="Proteomes" id="UP001286313">
    <property type="component" value="Unassembled WGS sequence"/>
</dbReference>
<feature type="transmembrane region" description="Helical" evidence="8">
    <location>
        <begin position="517"/>
        <end position="537"/>
    </location>
</feature>
<feature type="region of interest" description="Disordered" evidence="7">
    <location>
        <begin position="1"/>
        <end position="31"/>
    </location>
</feature>
<evidence type="ECO:0000256" key="1">
    <source>
        <dbReference type="ARBA" id="ARBA00004141"/>
    </source>
</evidence>
<dbReference type="Pfam" id="PF00860">
    <property type="entry name" value="Xan_ur_permease"/>
    <property type="match status" value="1"/>
</dbReference>
<keyword evidence="6 8" id="KW-0472">Membrane</keyword>
<dbReference type="PANTHER" id="PTHR11119">
    <property type="entry name" value="XANTHINE-URACIL / VITAMIN C PERMEASE FAMILY MEMBER"/>
    <property type="match status" value="1"/>
</dbReference>
<comment type="similarity">
    <text evidence="2">Belongs to the nucleobase:cation symporter-2 (NCS2) (TC 2.A.40) family.</text>
</comment>